<organism evidence="9 10">
    <name type="scientific">Geosporobacter subterraneus DSM 17957</name>
    <dbReference type="NCBI Taxonomy" id="1121919"/>
    <lineage>
        <taxon>Bacteria</taxon>
        <taxon>Bacillati</taxon>
        <taxon>Bacillota</taxon>
        <taxon>Clostridia</taxon>
        <taxon>Peptostreptococcales</taxon>
        <taxon>Thermotaleaceae</taxon>
        <taxon>Geosporobacter</taxon>
    </lineage>
</organism>
<keyword evidence="7" id="KW-0902">Two-component regulatory system</keyword>
<dbReference type="GO" id="GO:0004721">
    <property type="term" value="F:phosphoprotein phosphatase activity"/>
    <property type="evidence" value="ECO:0007669"/>
    <property type="project" value="TreeGrafter"/>
</dbReference>
<proteinExistence type="predicted"/>
<dbReference type="Proteomes" id="UP000184536">
    <property type="component" value="Unassembled WGS sequence"/>
</dbReference>
<dbReference type="EC" id="2.7.13.3" evidence="3"/>
<dbReference type="InterPro" id="IPR050351">
    <property type="entry name" value="BphY/WalK/GraS-like"/>
</dbReference>
<dbReference type="SMART" id="SM00387">
    <property type="entry name" value="HATPase_c"/>
    <property type="match status" value="1"/>
</dbReference>
<dbReference type="GO" id="GO:0016036">
    <property type="term" value="P:cellular response to phosphate starvation"/>
    <property type="evidence" value="ECO:0007669"/>
    <property type="project" value="TreeGrafter"/>
</dbReference>
<dbReference type="FunFam" id="3.30.565.10:FF:000006">
    <property type="entry name" value="Sensor histidine kinase WalK"/>
    <property type="match status" value="1"/>
</dbReference>
<dbReference type="OrthoDB" id="9813394at2"/>
<evidence type="ECO:0000256" key="2">
    <source>
        <dbReference type="ARBA" id="ARBA00004370"/>
    </source>
</evidence>
<dbReference type="SUPFAM" id="SSF55874">
    <property type="entry name" value="ATPase domain of HSP90 chaperone/DNA topoisomerase II/histidine kinase"/>
    <property type="match status" value="1"/>
</dbReference>
<evidence type="ECO:0000313" key="10">
    <source>
        <dbReference type="Proteomes" id="UP000184536"/>
    </source>
</evidence>
<evidence type="ECO:0000256" key="3">
    <source>
        <dbReference type="ARBA" id="ARBA00012438"/>
    </source>
</evidence>
<comment type="subcellular location">
    <subcellularLocation>
        <location evidence="2">Membrane</location>
    </subcellularLocation>
</comment>
<dbReference type="STRING" id="1121919.SAMN02745975_00980"/>
<dbReference type="InterPro" id="IPR004358">
    <property type="entry name" value="Sig_transdc_His_kin-like_C"/>
</dbReference>
<accession>A0A1M6FF02</accession>
<dbReference type="PROSITE" id="PS50109">
    <property type="entry name" value="HIS_KIN"/>
    <property type="match status" value="1"/>
</dbReference>
<dbReference type="PANTHER" id="PTHR45453">
    <property type="entry name" value="PHOSPHATE REGULON SENSOR PROTEIN PHOR"/>
    <property type="match status" value="1"/>
</dbReference>
<dbReference type="PANTHER" id="PTHR45453:SF1">
    <property type="entry name" value="PHOSPHATE REGULON SENSOR PROTEIN PHOR"/>
    <property type="match status" value="1"/>
</dbReference>
<dbReference type="PRINTS" id="PR00344">
    <property type="entry name" value="BCTRLSENSOR"/>
</dbReference>
<evidence type="ECO:0000256" key="7">
    <source>
        <dbReference type="ARBA" id="ARBA00023012"/>
    </source>
</evidence>
<keyword evidence="5" id="KW-0808">Transferase</keyword>
<feature type="domain" description="Histidine kinase" evidence="8">
    <location>
        <begin position="1"/>
        <end position="138"/>
    </location>
</feature>
<dbReference type="GO" id="GO:0005886">
    <property type="term" value="C:plasma membrane"/>
    <property type="evidence" value="ECO:0007669"/>
    <property type="project" value="TreeGrafter"/>
</dbReference>
<protein>
    <recommendedName>
        <fullName evidence="3">histidine kinase</fullName>
        <ecNumber evidence="3">2.7.13.3</ecNumber>
    </recommendedName>
</protein>
<dbReference type="Pfam" id="PF02518">
    <property type="entry name" value="HATPase_c"/>
    <property type="match status" value="1"/>
</dbReference>
<evidence type="ECO:0000313" key="9">
    <source>
        <dbReference type="EMBL" id="SHI96219.1"/>
    </source>
</evidence>
<name>A0A1M6FF02_9FIRM</name>
<dbReference type="GO" id="GO:0000155">
    <property type="term" value="F:phosphorelay sensor kinase activity"/>
    <property type="evidence" value="ECO:0007669"/>
    <property type="project" value="TreeGrafter"/>
</dbReference>
<evidence type="ECO:0000259" key="8">
    <source>
        <dbReference type="PROSITE" id="PS50109"/>
    </source>
</evidence>
<dbReference type="InterPro" id="IPR003594">
    <property type="entry name" value="HATPase_dom"/>
</dbReference>
<sequence length="168" mass="18939">MLQAAERRQQIKLAFKATKESHIIAINTDMYERILLNLLSNGFKFSHENSKVAVKIEVGRKHVKISVQDRGIGILPDQIDAIFNRFVQLDSSLSRKSEGTGIGLSLVKALVEKMEGILEVKIKEKEGTVFTIRLQTKKLPKEEEAMGRIKSGNELAEIINIKFSNIYS</sequence>
<dbReference type="Gene3D" id="3.30.565.10">
    <property type="entry name" value="Histidine kinase-like ATPase, C-terminal domain"/>
    <property type="match status" value="1"/>
</dbReference>
<reference evidence="10" key="1">
    <citation type="submission" date="2016-11" db="EMBL/GenBank/DDBJ databases">
        <authorList>
            <person name="Varghese N."/>
            <person name="Submissions S."/>
        </authorList>
    </citation>
    <scope>NUCLEOTIDE SEQUENCE [LARGE SCALE GENOMIC DNA]</scope>
    <source>
        <strain evidence="10">DSM 17957</strain>
    </source>
</reference>
<dbReference type="InterPro" id="IPR036890">
    <property type="entry name" value="HATPase_C_sf"/>
</dbReference>
<gene>
    <name evidence="9" type="ORF">SAMN02745975_00980</name>
</gene>
<evidence type="ECO:0000256" key="6">
    <source>
        <dbReference type="ARBA" id="ARBA00022777"/>
    </source>
</evidence>
<evidence type="ECO:0000256" key="4">
    <source>
        <dbReference type="ARBA" id="ARBA00022553"/>
    </source>
</evidence>
<dbReference type="InterPro" id="IPR005467">
    <property type="entry name" value="His_kinase_dom"/>
</dbReference>
<dbReference type="EMBL" id="FQZV01000011">
    <property type="protein sequence ID" value="SHI96219.1"/>
    <property type="molecule type" value="Genomic_DNA"/>
</dbReference>
<keyword evidence="6 9" id="KW-0418">Kinase</keyword>
<evidence type="ECO:0000256" key="1">
    <source>
        <dbReference type="ARBA" id="ARBA00000085"/>
    </source>
</evidence>
<keyword evidence="10" id="KW-1185">Reference proteome</keyword>
<keyword evidence="4" id="KW-0597">Phosphoprotein</keyword>
<dbReference type="AlphaFoldDB" id="A0A1M6FF02"/>
<comment type="catalytic activity">
    <reaction evidence="1">
        <text>ATP + protein L-histidine = ADP + protein N-phospho-L-histidine.</text>
        <dbReference type="EC" id="2.7.13.3"/>
    </reaction>
</comment>
<evidence type="ECO:0000256" key="5">
    <source>
        <dbReference type="ARBA" id="ARBA00022679"/>
    </source>
</evidence>